<keyword evidence="1" id="KW-0812">Transmembrane</keyword>
<dbReference type="Proteomes" id="UP000178656">
    <property type="component" value="Unassembled WGS sequence"/>
</dbReference>
<comment type="caution">
    <text evidence="2">The sequence shown here is derived from an EMBL/GenBank/DDBJ whole genome shotgun (WGS) entry which is preliminary data.</text>
</comment>
<sequence>MSKRKKGYSYWNIFFVTLVGDIIFATLTILAINSFLTSNHEAWDWFGAAVWIVLGKIISGQATDIRVDAEIGRAFRVRGLDKDDY</sequence>
<keyword evidence="1" id="KW-1133">Transmembrane helix</keyword>
<evidence type="ECO:0000256" key="1">
    <source>
        <dbReference type="SAM" id="Phobius"/>
    </source>
</evidence>
<proteinExistence type="predicted"/>
<reference evidence="2 3" key="1">
    <citation type="journal article" date="2016" name="Nat. Commun.">
        <title>Thousands of microbial genomes shed light on interconnected biogeochemical processes in an aquifer system.</title>
        <authorList>
            <person name="Anantharaman K."/>
            <person name="Brown C.T."/>
            <person name="Hug L.A."/>
            <person name="Sharon I."/>
            <person name="Castelle C.J."/>
            <person name="Probst A.J."/>
            <person name="Thomas B.C."/>
            <person name="Singh A."/>
            <person name="Wilkins M.J."/>
            <person name="Karaoz U."/>
            <person name="Brodie E.L."/>
            <person name="Williams K.H."/>
            <person name="Hubbard S.S."/>
            <person name="Banfield J.F."/>
        </authorList>
    </citation>
    <scope>NUCLEOTIDE SEQUENCE [LARGE SCALE GENOMIC DNA]</scope>
</reference>
<feature type="transmembrane region" description="Helical" evidence="1">
    <location>
        <begin position="12"/>
        <end position="36"/>
    </location>
</feature>
<keyword evidence="1" id="KW-0472">Membrane</keyword>
<evidence type="ECO:0000313" key="3">
    <source>
        <dbReference type="Proteomes" id="UP000178656"/>
    </source>
</evidence>
<organism evidence="2 3">
    <name type="scientific">Candidatus Falkowbacteria bacterium RIFOXYC2_FULL_48_21</name>
    <dbReference type="NCBI Taxonomy" id="1798005"/>
    <lineage>
        <taxon>Bacteria</taxon>
        <taxon>Candidatus Falkowiibacteriota</taxon>
    </lineage>
</organism>
<name>A0A1F5T785_9BACT</name>
<gene>
    <name evidence="2" type="ORF">A2482_02015</name>
</gene>
<dbReference type="AlphaFoldDB" id="A0A1F5T785"/>
<protein>
    <submittedName>
        <fullName evidence="2">Uncharacterized protein</fullName>
    </submittedName>
</protein>
<dbReference type="EMBL" id="MFGM01000067">
    <property type="protein sequence ID" value="OGF34828.1"/>
    <property type="molecule type" value="Genomic_DNA"/>
</dbReference>
<evidence type="ECO:0000313" key="2">
    <source>
        <dbReference type="EMBL" id="OGF34828.1"/>
    </source>
</evidence>
<accession>A0A1F5T785</accession>